<sequence>MEEPLTMFPGDDEEEDVEDGRYKERIVDDEEPNLISIRNDIKRLIKENYPTFPIHESDISDILKDSFIHKDQMEVKDFVLRLILMEKILKISIERCKVLENTVKRLETHTETVRRNMLTLGKKIDVQTGRILYYNY</sequence>
<evidence type="ECO:0000313" key="4">
    <source>
        <dbReference type="Proteomes" id="UP000162522"/>
    </source>
</evidence>
<evidence type="ECO:0000256" key="2">
    <source>
        <dbReference type="ARBA" id="ARBA00022844"/>
    </source>
</evidence>
<dbReference type="InterPro" id="IPR003436">
    <property type="entry name" value="Chordopox_Fusion/A27"/>
</dbReference>
<comment type="subcellular location">
    <subcellularLocation>
        <location evidence="1">Virion</location>
    </subcellularLocation>
</comment>
<name>Q08F56_DPV84</name>
<evidence type="ECO:0000313" key="3">
    <source>
        <dbReference type="EMBL" id="ABI99110.1"/>
    </source>
</evidence>
<dbReference type="EMBL" id="AY689437">
    <property type="protein sequence ID" value="ABI99110.1"/>
    <property type="molecule type" value="Genomic_DNA"/>
</dbReference>
<accession>Q08F56</accession>
<dbReference type="PRINTS" id="PR01847">
    <property type="entry name" value="VIRALFUSION"/>
</dbReference>
<evidence type="ECO:0000256" key="1">
    <source>
        <dbReference type="ARBA" id="ARBA00004328"/>
    </source>
</evidence>
<dbReference type="Proteomes" id="UP000162522">
    <property type="component" value="Segment"/>
</dbReference>
<keyword evidence="2" id="KW-0946">Virion</keyword>
<dbReference type="GO" id="GO:0019031">
    <property type="term" value="C:viral envelope"/>
    <property type="evidence" value="ECO:0007669"/>
    <property type="project" value="InterPro"/>
</dbReference>
<organismHost>
    <name type="scientific">Odocoileus hemionus</name>
    <name type="common">Mule deer</name>
    <name type="synonym">Cervus hemionus</name>
    <dbReference type="NCBI Taxonomy" id="9872"/>
</organismHost>
<proteinExistence type="predicted"/>
<gene>
    <name evidence="3" type="ORF">DpV84gp126</name>
</gene>
<reference evidence="3 4" key="1">
    <citation type="journal article" date="2005" name="J. Virol.">
        <title>Genome of deerpox virus.</title>
        <authorList>
            <person name="Afonso C.L."/>
            <person name="Delhon G."/>
            <person name="Tulman E.R."/>
            <person name="Lu Z."/>
            <person name="Zsak A."/>
            <person name="Becerra V.M."/>
            <person name="Zsak L."/>
            <person name="Kutish G.F."/>
            <person name="Rock D.L."/>
        </authorList>
    </citation>
    <scope>NUCLEOTIDE SEQUENCE [LARGE SCALE GENOMIC DNA]</scope>
    <source>
        <strain evidence="3">W-1170-84</strain>
    </source>
</reference>
<dbReference type="Pfam" id="PF02346">
    <property type="entry name" value="Vac_Fusion"/>
    <property type="match status" value="1"/>
</dbReference>
<dbReference type="GO" id="GO:0019064">
    <property type="term" value="P:fusion of virus membrane with host plasma membrane"/>
    <property type="evidence" value="ECO:0007669"/>
    <property type="project" value="InterPro"/>
</dbReference>
<organism evidence="3 4">
    <name type="scientific">Deerpox virus (strain W-1170-84)</name>
    <name type="common">DPV</name>
    <dbReference type="NCBI Taxonomy" id="305676"/>
    <lineage>
        <taxon>Viruses</taxon>
        <taxon>Varidnaviria</taxon>
        <taxon>Bamfordvirae</taxon>
        <taxon>Nucleocytoviricota</taxon>
        <taxon>Pokkesviricetes</taxon>
        <taxon>Chitovirales</taxon>
        <taxon>Poxviridae</taxon>
        <taxon>Chordopoxvirinae</taxon>
        <taxon>Cervidpoxvirus</taxon>
        <taxon>Cervidpoxvirus muledeerpox</taxon>
        <taxon>Mule deerpox virus</taxon>
    </lineage>
</organism>
<protein>
    <submittedName>
        <fullName evidence="3">Fusion protein</fullName>
    </submittedName>
</protein>